<gene>
    <name evidence="1" type="ORF">PAPOLLO_LOCUS26259</name>
</gene>
<reference evidence="1" key="1">
    <citation type="submission" date="2021-04" db="EMBL/GenBank/DDBJ databases">
        <authorList>
            <person name="Tunstrom K."/>
        </authorList>
    </citation>
    <scope>NUCLEOTIDE SEQUENCE</scope>
</reference>
<proteinExistence type="predicted"/>
<comment type="caution">
    <text evidence="1">The sequence shown here is derived from an EMBL/GenBank/DDBJ whole genome shotgun (WGS) entry which is preliminary data.</text>
</comment>
<evidence type="ECO:0000313" key="2">
    <source>
        <dbReference type="Proteomes" id="UP000691718"/>
    </source>
</evidence>
<keyword evidence="2" id="KW-1185">Reference proteome</keyword>
<dbReference type="OrthoDB" id="7477635at2759"/>
<dbReference type="EMBL" id="CAJQZP010001576">
    <property type="protein sequence ID" value="CAG5055308.1"/>
    <property type="molecule type" value="Genomic_DNA"/>
</dbReference>
<accession>A0A8S3Y9G3</accession>
<dbReference type="AlphaFoldDB" id="A0A8S3Y9G3"/>
<protein>
    <submittedName>
        <fullName evidence="1">(apollo) hypothetical protein</fullName>
    </submittedName>
</protein>
<organism evidence="1 2">
    <name type="scientific">Parnassius apollo</name>
    <name type="common">Apollo butterfly</name>
    <name type="synonym">Papilio apollo</name>
    <dbReference type="NCBI Taxonomy" id="110799"/>
    <lineage>
        <taxon>Eukaryota</taxon>
        <taxon>Metazoa</taxon>
        <taxon>Ecdysozoa</taxon>
        <taxon>Arthropoda</taxon>
        <taxon>Hexapoda</taxon>
        <taxon>Insecta</taxon>
        <taxon>Pterygota</taxon>
        <taxon>Neoptera</taxon>
        <taxon>Endopterygota</taxon>
        <taxon>Lepidoptera</taxon>
        <taxon>Glossata</taxon>
        <taxon>Ditrysia</taxon>
        <taxon>Papilionoidea</taxon>
        <taxon>Papilionidae</taxon>
        <taxon>Parnassiinae</taxon>
        <taxon>Parnassini</taxon>
        <taxon>Parnassius</taxon>
        <taxon>Parnassius</taxon>
    </lineage>
</organism>
<sequence length="299" mass="33672">MFLWCYFKITTHLTDTPFKFHQVKLIEKLISKTFDISTYCNNGKLYAATATVRKARDTSSSKAVNYIERIALTSQDSAIVSVPALYYNSPDSKNIHEVDSVYEGTVVPKKIINLWCHKKANVLNPHQAMTHHRVVLTAARRLHHLENALGRKVGISGGTLSSPTILQTNNNENVQNQQMDMQISYNFQDDSGKENRKPNSHSICLNEASEFSADSGDEYHPPTYPRLIEAKFSYSGIVLTDERDKPGKQPKSDPQVIESVRKHINTIPEIRKESHYLCANTSRVFIAGGLTLAALHRDS</sequence>
<evidence type="ECO:0000313" key="1">
    <source>
        <dbReference type="EMBL" id="CAG5055308.1"/>
    </source>
</evidence>
<dbReference type="Proteomes" id="UP000691718">
    <property type="component" value="Unassembled WGS sequence"/>
</dbReference>
<name>A0A8S3Y9G3_PARAO</name>